<evidence type="ECO:0000313" key="2">
    <source>
        <dbReference type="Proteomes" id="UP000275846"/>
    </source>
</evidence>
<reference evidence="3" key="1">
    <citation type="submission" date="2016-06" db="UniProtKB">
        <authorList>
            <consortium name="WormBaseParasite"/>
        </authorList>
    </citation>
    <scope>IDENTIFICATION</scope>
</reference>
<dbReference type="OrthoDB" id="6276683at2759"/>
<sequence length="67" mass="7748">MRSVSLTFLNLVTSLRNEQQSVVVIYFDLSKAFDKVPHRRLQVKLEALGIRPPLLDFIVSHRIVKSK</sequence>
<gene>
    <name evidence="1" type="ORF">SSLN_LOCUS4683</name>
</gene>
<evidence type="ECO:0000313" key="3">
    <source>
        <dbReference type="WBParaSite" id="SSLN_0000483801-mRNA-1"/>
    </source>
</evidence>
<dbReference type="AlphaFoldDB" id="A0A183SKD5"/>
<dbReference type="WBParaSite" id="SSLN_0000483801-mRNA-1">
    <property type="protein sequence ID" value="SSLN_0000483801-mRNA-1"/>
    <property type="gene ID" value="SSLN_0000483801"/>
</dbReference>
<accession>A0A183SKD5</accession>
<reference evidence="1 2" key="2">
    <citation type="submission" date="2018-11" db="EMBL/GenBank/DDBJ databases">
        <authorList>
            <consortium name="Pathogen Informatics"/>
        </authorList>
    </citation>
    <scope>NUCLEOTIDE SEQUENCE [LARGE SCALE GENOMIC DNA]</scope>
    <source>
        <strain evidence="1 2">NST_G2</strain>
    </source>
</reference>
<protein>
    <submittedName>
        <fullName evidence="3">Reverse transcriptase domain-containing protein</fullName>
    </submittedName>
</protein>
<keyword evidence="2" id="KW-1185">Reference proteome</keyword>
<evidence type="ECO:0000313" key="1">
    <source>
        <dbReference type="EMBL" id="VDL91068.1"/>
    </source>
</evidence>
<dbReference type="EMBL" id="UYSU01032958">
    <property type="protein sequence ID" value="VDL91068.1"/>
    <property type="molecule type" value="Genomic_DNA"/>
</dbReference>
<name>A0A183SKD5_SCHSO</name>
<dbReference type="Proteomes" id="UP000275846">
    <property type="component" value="Unassembled WGS sequence"/>
</dbReference>
<proteinExistence type="predicted"/>
<organism evidence="3">
    <name type="scientific">Schistocephalus solidus</name>
    <name type="common">Tapeworm</name>
    <dbReference type="NCBI Taxonomy" id="70667"/>
    <lineage>
        <taxon>Eukaryota</taxon>
        <taxon>Metazoa</taxon>
        <taxon>Spiralia</taxon>
        <taxon>Lophotrochozoa</taxon>
        <taxon>Platyhelminthes</taxon>
        <taxon>Cestoda</taxon>
        <taxon>Eucestoda</taxon>
        <taxon>Diphyllobothriidea</taxon>
        <taxon>Diphyllobothriidae</taxon>
        <taxon>Schistocephalus</taxon>
    </lineage>
</organism>